<gene>
    <name evidence="1" type="ORF">MSG28_012611</name>
</gene>
<sequence length="732" mass="85258">MARKKKISEEEAKLKKKEYDRKRREKMKSDPTSFEVLREKERLKYLKKKEKGQREGLKGKPGKKNSQTYRDNRAKVRKNLTRLLDETPPPSPGPVIEVDIQNNNEVRGLVAARRRRQLRKRRAALYAKIAKLQTKLKYVLREKEKYRKRCQRQIKNVQTSPEAKVSALLKKMQVSDLVKKKLLLSEVITKQLKNKYKNLKKHIEKKKYLQMLQPDLLKKHKLLHLAKPFFKHDRYKKSGLKKLNAQHMKVKKDVVDFLEKDENSRMCPGKKDFISIKERDTCKCVIHANVELMVMKLHELKALPCCNLTRFLAAKTCNVHSTKCLMRECEDCRNKNVEYYLPQPNKSVTYYQWQYETTSYEKDGKMKTVRKPVKKTNQGPNTKTSATVRRDDASSFKHVATITHQYQMVADLKRKLTQNEVLIHIDFSENYCCKYNEEIQAVHFGGARQQVTLHTGVLYLRDNDEFTCDSPVNQYKNKFMFHIVYRHINDLFPGTTFFSWHYSEPGHGKGAPDGVGGTLKRTADKAVAEGRDIVNLNTLKEILSARCPSIMLFEVNTANITDIEHLVKQSDTISAFRGTQKIRQFVFTGDVLEFRRLSCFDCPGKCRHYHLGYYSSSNPSITTKPTKVQTRTKKNKSQGESSSSNVVISSDYNSAYKIGDHVIVRWDQQKYPGELISFSEEAALVKCMKRGTKYWKWPAIKDEQLYAWKDVLQKIKPPTLIKRGCYSVKEID</sequence>
<accession>A0ACC0JHA9</accession>
<comment type="caution">
    <text evidence="1">The sequence shown here is derived from an EMBL/GenBank/DDBJ whole genome shotgun (WGS) entry which is preliminary data.</text>
</comment>
<protein>
    <submittedName>
        <fullName evidence="1">Uncharacterized protein</fullName>
    </submittedName>
</protein>
<dbReference type="Proteomes" id="UP001064048">
    <property type="component" value="Chromosome 22"/>
</dbReference>
<proteinExistence type="predicted"/>
<evidence type="ECO:0000313" key="1">
    <source>
        <dbReference type="EMBL" id="KAI8423498.1"/>
    </source>
</evidence>
<evidence type="ECO:0000313" key="2">
    <source>
        <dbReference type="Proteomes" id="UP001064048"/>
    </source>
</evidence>
<organism evidence="1 2">
    <name type="scientific">Choristoneura fumiferana</name>
    <name type="common">Spruce budworm moth</name>
    <name type="synonym">Archips fumiferana</name>
    <dbReference type="NCBI Taxonomy" id="7141"/>
    <lineage>
        <taxon>Eukaryota</taxon>
        <taxon>Metazoa</taxon>
        <taxon>Ecdysozoa</taxon>
        <taxon>Arthropoda</taxon>
        <taxon>Hexapoda</taxon>
        <taxon>Insecta</taxon>
        <taxon>Pterygota</taxon>
        <taxon>Neoptera</taxon>
        <taxon>Endopterygota</taxon>
        <taxon>Lepidoptera</taxon>
        <taxon>Glossata</taxon>
        <taxon>Ditrysia</taxon>
        <taxon>Tortricoidea</taxon>
        <taxon>Tortricidae</taxon>
        <taxon>Tortricinae</taxon>
        <taxon>Choristoneura</taxon>
    </lineage>
</organism>
<name>A0ACC0JHA9_CHOFU</name>
<reference evidence="1 2" key="1">
    <citation type="journal article" date="2022" name="Genome Biol. Evol.">
        <title>The Spruce Budworm Genome: Reconstructing the Evolutionary History of Antifreeze Proteins.</title>
        <authorList>
            <person name="Beliveau C."/>
            <person name="Gagne P."/>
            <person name="Picq S."/>
            <person name="Vernygora O."/>
            <person name="Keeling C.I."/>
            <person name="Pinkney K."/>
            <person name="Doucet D."/>
            <person name="Wen F."/>
            <person name="Johnston J.S."/>
            <person name="Maaroufi H."/>
            <person name="Boyle B."/>
            <person name="Laroche J."/>
            <person name="Dewar K."/>
            <person name="Juretic N."/>
            <person name="Blackburn G."/>
            <person name="Nisole A."/>
            <person name="Brunet B."/>
            <person name="Brandao M."/>
            <person name="Lumley L."/>
            <person name="Duan J."/>
            <person name="Quan G."/>
            <person name="Lucarotti C.J."/>
            <person name="Roe A.D."/>
            <person name="Sperling F.A.H."/>
            <person name="Levesque R.C."/>
            <person name="Cusson M."/>
        </authorList>
    </citation>
    <scope>NUCLEOTIDE SEQUENCE [LARGE SCALE GENOMIC DNA]</scope>
    <source>
        <strain evidence="1">Glfc:IPQL:Cfum</strain>
    </source>
</reference>
<dbReference type="EMBL" id="CM046122">
    <property type="protein sequence ID" value="KAI8423498.1"/>
    <property type="molecule type" value="Genomic_DNA"/>
</dbReference>
<keyword evidence="2" id="KW-1185">Reference proteome</keyword>